<organism evidence="3 4">
    <name type="scientific">Undibacterium terreum</name>
    <dbReference type="NCBI Taxonomy" id="1224302"/>
    <lineage>
        <taxon>Bacteria</taxon>
        <taxon>Pseudomonadati</taxon>
        <taxon>Pseudomonadota</taxon>
        <taxon>Betaproteobacteria</taxon>
        <taxon>Burkholderiales</taxon>
        <taxon>Oxalobacteraceae</taxon>
        <taxon>Undibacterium</taxon>
    </lineage>
</organism>
<comment type="similarity">
    <text evidence="1">Belongs to the LysR transcriptional regulatory family.</text>
</comment>
<name>A0A916XR77_9BURK</name>
<dbReference type="Proteomes" id="UP000637423">
    <property type="component" value="Unassembled WGS sequence"/>
</dbReference>
<evidence type="ECO:0000313" key="4">
    <source>
        <dbReference type="Proteomes" id="UP000637423"/>
    </source>
</evidence>
<dbReference type="PANTHER" id="PTHR30537:SF31">
    <property type="entry name" value="TRANSCRIPTIONAL REGULATOR, LYSR FAMILY"/>
    <property type="match status" value="1"/>
</dbReference>
<gene>
    <name evidence="3" type="ORF">GCM10011396_55150</name>
</gene>
<dbReference type="EMBL" id="BMED01000009">
    <property type="protein sequence ID" value="GGD00535.1"/>
    <property type="molecule type" value="Genomic_DNA"/>
</dbReference>
<dbReference type="SUPFAM" id="SSF53850">
    <property type="entry name" value="Periplasmic binding protein-like II"/>
    <property type="match status" value="1"/>
</dbReference>
<evidence type="ECO:0000256" key="1">
    <source>
        <dbReference type="ARBA" id="ARBA00009437"/>
    </source>
</evidence>
<comment type="caution">
    <text evidence="3">The sequence shown here is derived from an EMBL/GenBank/DDBJ whole genome shotgun (WGS) entry which is preliminary data.</text>
</comment>
<reference evidence="3" key="2">
    <citation type="submission" date="2020-09" db="EMBL/GenBank/DDBJ databases">
        <authorList>
            <person name="Sun Q."/>
            <person name="Zhou Y."/>
        </authorList>
    </citation>
    <scope>NUCLEOTIDE SEQUENCE</scope>
    <source>
        <strain evidence="3">CGMCC 1.10998</strain>
    </source>
</reference>
<sequence>MDQTRTKPQGTVRISCPVALLSFGIADIISQYLSDNPEVQVLVDATNRRVDVIEEGLDFAIRVRRPPLEDAELAVRQLGVSTFILVANPNMVERYPTPTSIDSLKDWPTVTMADSSERYIWNMLDSDGHTISLAHHPRLATDDIASLRSAAILGAGVALLPREFVDEDIRSGRLRHLLPELATKPGIVHAVFATRRGMVPAVRNLLDALVAGFEALNQRLYPGPAKKEVLPACTESSIKPA</sequence>
<dbReference type="Pfam" id="PF03466">
    <property type="entry name" value="LysR_substrate"/>
    <property type="match status" value="1"/>
</dbReference>
<reference evidence="3" key="1">
    <citation type="journal article" date="2014" name="Int. J. Syst. Evol. Microbiol.">
        <title>Complete genome sequence of Corynebacterium casei LMG S-19264T (=DSM 44701T), isolated from a smear-ripened cheese.</title>
        <authorList>
            <consortium name="US DOE Joint Genome Institute (JGI-PGF)"/>
            <person name="Walter F."/>
            <person name="Albersmeier A."/>
            <person name="Kalinowski J."/>
            <person name="Ruckert C."/>
        </authorList>
    </citation>
    <scope>NUCLEOTIDE SEQUENCE</scope>
    <source>
        <strain evidence="3">CGMCC 1.10998</strain>
    </source>
</reference>
<proteinExistence type="inferred from homology"/>
<dbReference type="Gene3D" id="3.40.190.290">
    <property type="match status" value="1"/>
</dbReference>
<protein>
    <recommendedName>
        <fullName evidence="2">LysR substrate-binding domain-containing protein</fullName>
    </recommendedName>
</protein>
<dbReference type="GO" id="GO:0003700">
    <property type="term" value="F:DNA-binding transcription factor activity"/>
    <property type="evidence" value="ECO:0007669"/>
    <property type="project" value="TreeGrafter"/>
</dbReference>
<evidence type="ECO:0000313" key="3">
    <source>
        <dbReference type="EMBL" id="GGD00535.1"/>
    </source>
</evidence>
<dbReference type="GO" id="GO:0043565">
    <property type="term" value="F:sequence-specific DNA binding"/>
    <property type="evidence" value="ECO:0007669"/>
    <property type="project" value="TreeGrafter"/>
</dbReference>
<accession>A0A916XR77</accession>
<dbReference type="InterPro" id="IPR005119">
    <property type="entry name" value="LysR_subst-bd"/>
</dbReference>
<keyword evidence="4" id="KW-1185">Reference proteome</keyword>
<dbReference type="GO" id="GO:0006351">
    <property type="term" value="P:DNA-templated transcription"/>
    <property type="evidence" value="ECO:0007669"/>
    <property type="project" value="TreeGrafter"/>
</dbReference>
<dbReference type="PANTHER" id="PTHR30537">
    <property type="entry name" value="HTH-TYPE TRANSCRIPTIONAL REGULATOR"/>
    <property type="match status" value="1"/>
</dbReference>
<dbReference type="AlphaFoldDB" id="A0A916XR77"/>
<feature type="domain" description="LysR substrate-binding" evidence="2">
    <location>
        <begin position="7"/>
        <end position="212"/>
    </location>
</feature>
<dbReference type="InterPro" id="IPR058163">
    <property type="entry name" value="LysR-type_TF_proteobact-type"/>
</dbReference>
<evidence type="ECO:0000259" key="2">
    <source>
        <dbReference type="Pfam" id="PF03466"/>
    </source>
</evidence>